<dbReference type="InterPro" id="IPR000306">
    <property type="entry name" value="Znf_FYVE"/>
</dbReference>
<dbReference type="Gene3D" id="3.30.40.10">
    <property type="entry name" value="Zinc/RING finger domain, C3HC4 (zinc finger)"/>
    <property type="match status" value="1"/>
</dbReference>
<proteinExistence type="predicted"/>
<name>F0X2B2_9STRA</name>
<keyword evidence="2" id="KW-0863">Zinc-finger</keyword>
<reference evidence="5" key="1">
    <citation type="journal article" date="2011" name="PLoS Biol.">
        <title>Gene gain and loss during evolution of obligate parasitism in the white rust pathogen of Arabidopsis thaliana.</title>
        <authorList>
            <person name="Kemen E."/>
            <person name="Gardiner A."/>
            <person name="Schultz-Larsen T."/>
            <person name="Kemen A.C."/>
            <person name="Balmuth A.L."/>
            <person name="Robert-Seilaniantz A."/>
            <person name="Bailey K."/>
            <person name="Holub E."/>
            <person name="Studholme D.J."/>
            <person name="Maclean D."/>
            <person name="Jones J.D."/>
        </authorList>
    </citation>
    <scope>NUCLEOTIDE SEQUENCE</scope>
</reference>
<dbReference type="GO" id="GO:0008270">
    <property type="term" value="F:zinc ion binding"/>
    <property type="evidence" value="ECO:0007669"/>
    <property type="project" value="UniProtKB-KW"/>
</dbReference>
<keyword evidence="1" id="KW-0479">Metal-binding</keyword>
<evidence type="ECO:0000259" key="4">
    <source>
        <dbReference type="Pfam" id="PF01363"/>
    </source>
</evidence>
<organism evidence="5">
    <name type="scientific">Albugo laibachii Nc14</name>
    <dbReference type="NCBI Taxonomy" id="890382"/>
    <lineage>
        <taxon>Eukaryota</taxon>
        <taxon>Sar</taxon>
        <taxon>Stramenopiles</taxon>
        <taxon>Oomycota</taxon>
        <taxon>Peronosporomycetes</taxon>
        <taxon>Albuginales</taxon>
        <taxon>Albuginaceae</taxon>
        <taxon>Albugo</taxon>
    </lineage>
</organism>
<dbReference type="InterPro" id="IPR011011">
    <property type="entry name" value="Znf_FYVE_PHD"/>
</dbReference>
<dbReference type="EMBL" id="FR824799">
    <property type="protein sequence ID" value="CCA27993.1"/>
    <property type="molecule type" value="Genomic_DNA"/>
</dbReference>
<dbReference type="InterPro" id="IPR013083">
    <property type="entry name" value="Znf_RING/FYVE/PHD"/>
</dbReference>
<keyword evidence="5" id="KW-0808">Transferase</keyword>
<sequence length="147" mass="17355">MTYQSQYANTIANDSMSNDLSFSQLLEVQSLQTQQRRRAMQRLPHTLSNESDPTNRIHRKASRRHPLGLVVEEEWDENGVELHGREENDRPRADEDWMTGDDCHLGEDVYRFVQPRRLSSWVQDDAVYACFKCHTIFSLLIRKHHCR</sequence>
<gene>
    <name evidence="5" type="primary">AlNc14C935G12652</name>
    <name evidence="5" type="ORF">ALNC14_141370</name>
</gene>
<protein>
    <submittedName>
        <fullName evidence="5">Phosphatidylinositol kinase (PIKD) putative</fullName>
    </submittedName>
</protein>
<dbReference type="GO" id="GO:0016301">
    <property type="term" value="F:kinase activity"/>
    <property type="evidence" value="ECO:0007669"/>
    <property type="project" value="UniProtKB-KW"/>
</dbReference>
<evidence type="ECO:0000256" key="3">
    <source>
        <dbReference type="ARBA" id="ARBA00022833"/>
    </source>
</evidence>
<keyword evidence="3" id="KW-0862">Zinc</keyword>
<evidence type="ECO:0000256" key="2">
    <source>
        <dbReference type="ARBA" id="ARBA00022771"/>
    </source>
</evidence>
<keyword evidence="5" id="KW-0418">Kinase</keyword>
<evidence type="ECO:0000313" key="5">
    <source>
        <dbReference type="EMBL" id="CCA27993.1"/>
    </source>
</evidence>
<dbReference type="HOGENOM" id="CLU_1771498_0_0_1"/>
<dbReference type="Pfam" id="PF01363">
    <property type="entry name" value="FYVE"/>
    <property type="match status" value="1"/>
</dbReference>
<evidence type="ECO:0000256" key="1">
    <source>
        <dbReference type="ARBA" id="ARBA00022723"/>
    </source>
</evidence>
<dbReference type="SUPFAM" id="SSF57903">
    <property type="entry name" value="FYVE/PHD zinc finger"/>
    <property type="match status" value="1"/>
</dbReference>
<accession>F0X2B2</accession>
<dbReference type="AlphaFoldDB" id="F0X2B2"/>
<reference evidence="5" key="2">
    <citation type="submission" date="2011-02" db="EMBL/GenBank/DDBJ databases">
        <authorList>
            <person name="MacLean D."/>
        </authorList>
    </citation>
    <scope>NUCLEOTIDE SEQUENCE</scope>
</reference>
<feature type="domain" description="FYVE zinc finger" evidence="4">
    <location>
        <begin position="120"/>
        <end position="147"/>
    </location>
</feature>